<reference evidence="2" key="2">
    <citation type="submission" date="2020-09" db="EMBL/GenBank/DDBJ databases">
        <authorList>
            <person name="Sun Q."/>
            <person name="Zhou Y."/>
        </authorList>
    </citation>
    <scope>NUCLEOTIDE SEQUENCE</scope>
    <source>
        <strain evidence="2">CGMCC 1.15152</strain>
    </source>
</reference>
<feature type="domain" description="TadE-like" evidence="1">
    <location>
        <begin position="10"/>
        <end position="51"/>
    </location>
</feature>
<organism evidence="2 3">
    <name type="scientific">Microbacterium faecale</name>
    <dbReference type="NCBI Taxonomy" id="1804630"/>
    <lineage>
        <taxon>Bacteria</taxon>
        <taxon>Bacillati</taxon>
        <taxon>Actinomycetota</taxon>
        <taxon>Actinomycetes</taxon>
        <taxon>Micrococcales</taxon>
        <taxon>Microbacteriaceae</taxon>
        <taxon>Microbacterium</taxon>
    </lineage>
</organism>
<comment type="caution">
    <text evidence="2">The sequence shown here is derived from an EMBL/GenBank/DDBJ whole genome shotgun (WGS) entry which is preliminary data.</text>
</comment>
<evidence type="ECO:0000259" key="1">
    <source>
        <dbReference type="Pfam" id="PF07811"/>
    </source>
</evidence>
<dbReference type="AlphaFoldDB" id="A0A917DHA9"/>
<dbReference type="InterPro" id="IPR012495">
    <property type="entry name" value="TadE-like_dom"/>
</dbReference>
<name>A0A917DHA9_9MICO</name>
<evidence type="ECO:0000313" key="2">
    <source>
        <dbReference type="EMBL" id="GGD36834.1"/>
    </source>
</evidence>
<gene>
    <name evidence="2" type="ORF">GCM10010915_16900</name>
</gene>
<accession>A0A917DHA9</accession>
<dbReference type="Proteomes" id="UP000633205">
    <property type="component" value="Unassembled WGS sequence"/>
</dbReference>
<proteinExistence type="predicted"/>
<protein>
    <recommendedName>
        <fullName evidence="1">TadE-like domain-containing protein</fullName>
    </recommendedName>
</protein>
<sequence>MTVRHPAERGSAPVEFILVGLLLSALTLAVLQFGLAAYTRNVVQDAAVEAAFHAGLADTSAADAEQRAREMVTRALGRDVVDRAFITPSTHAGVRLISVDLATTYPLVGLFGIPAGSLVSARAPVEIVG</sequence>
<reference evidence="2" key="1">
    <citation type="journal article" date="2014" name="Int. J. Syst. Evol. Microbiol.">
        <title>Complete genome sequence of Corynebacterium casei LMG S-19264T (=DSM 44701T), isolated from a smear-ripened cheese.</title>
        <authorList>
            <consortium name="US DOE Joint Genome Institute (JGI-PGF)"/>
            <person name="Walter F."/>
            <person name="Albersmeier A."/>
            <person name="Kalinowski J."/>
            <person name="Ruckert C."/>
        </authorList>
    </citation>
    <scope>NUCLEOTIDE SEQUENCE</scope>
    <source>
        <strain evidence="2">CGMCC 1.15152</strain>
    </source>
</reference>
<evidence type="ECO:0000313" key="3">
    <source>
        <dbReference type="Proteomes" id="UP000633205"/>
    </source>
</evidence>
<dbReference type="EMBL" id="BMHO01000001">
    <property type="protein sequence ID" value="GGD36834.1"/>
    <property type="molecule type" value="Genomic_DNA"/>
</dbReference>
<keyword evidence="3" id="KW-1185">Reference proteome</keyword>
<dbReference type="Pfam" id="PF07811">
    <property type="entry name" value="TadE"/>
    <property type="match status" value="1"/>
</dbReference>